<keyword evidence="4" id="KW-0479">Metal-binding</keyword>
<dbReference type="OrthoDB" id="2419613at2759"/>
<dbReference type="GeneID" id="104594193"/>
<feature type="domain" description="Cytochrome b561" evidence="14">
    <location>
        <begin position="354"/>
        <end position="553"/>
    </location>
</feature>
<dbReference type="Pfam" id="PF03188">
    <property type="entry name" value="Cytochrom_B561"/>
    <property type="match status" value="1"/>
</dbReference>
<evidence type="ECO:0000256" key="1">
    <source>
        <dbReference type="ARBA" id="ARBA00004141"/>
    </source>
</evidence>
<dbReference type="Pfam" id="PF04526">
    <property type="entry name" value="DUF568"/>
    <property type="match status" value="2"/>
</dbReference>
<feature type="chain" id="PRO_5010590279" evidence="12">
    <location>
        <begin position="24"/>
        <end position="580"/>
    </location>
</feature>
<dbReference type="PANTHER" id="PTHR23130">
    <property type="entry name" value="CYTOCHROME B561 AND DOMON DOMAIN-CONTAINING PROTEIN"/>
    <property type="match status" value="1"/>
</dbReference>
<evidence type="ECO:0000259" key="14">
    <source>
        <dbReference type="PROSITE" id="PS50939"/>
    </source>
</evidence>
<comment type="subcellular location">
    <subcellularLocation>
        <location evidence="1">Membrane</location>
        <topology evidence="1">Multi-pass membrane protein</topology>
    </subcellularLocation>
</comment>
<protein>
    <submittedName>
        <fullName evidence="16">Cytochrome b561 and DOMON domain-containing protein At5g47530-like</fullName>
    </submittedName>
</protein>
<evidence type="ECO:0000256" key="7">
    <source>
        <dbReference type="ARBA" id="ARBA00022989"/>
    </source>
</evidence>
<evidence type="ECO:0000256" key="3">
    <source>
        <dbReference type="ARBA" id="ARBA00022692"/>
    </source>
</evidence>
<gene>
    <name evidence="16" type="primary">LOC104594193</name>
</gene>
<keyword evidence="3 11" id="KW-0812">Transmembrane</keyword>
<dbReference type="GO" id="GO:0046872">
    <property type="term" value="F:metal ion binding"/>
    <property type="evidence" value="ECO:0007669"/>
    <property type="project" value="UniProtKB-KW"/>
</dbReference>
<dbReference type="eggNOG" id="KOG4293">
    <property type="taxonomic scope" value="Eukaryota"/>
</dbReference>
<evidence type="ECO:0000256" key="5">
    <source>
        <dbReference type="ARBA" id="ARBA00022729"/>
    </source>
</evidence>
<keyword evidence="15" id="KW-1185">Reference proteome</keyword>
<feature type="transmembrane region" description="Helical" evidence="11">
    <location>
        <begin position="423"/>
        <end position="444"/>
    </location>
</feature>
<dbReference type="GO" id="GO:0016020">
    <property type="term" value="C:membrane"/>
    <property type="evidence" value="ECO:0007669"/>
    <property type="project" value="UniProtKB-SubCell"/>
</dbReference>
<proteinExistence type="predicted"/>
<feature type="signal peptide" evidence="12">
    <location>
        <begin position="1"/>
        <end position="23"/>
    </location>
</feature>
<evidence type="ECO:0000256" key="2">
    <source>
        <dbReference type="ARBA" id="ARBA00022448"/>
    </source>
</evidence>
<keyword evidence="2" id="KW-0813">Transport</keyword>
<dbReference type="FunFam" id="1.20.120.1770:FF:000007">
    <property type="entry name" value="Cytochrome b561 and DOMON domain-containing protein"/>
    <property type="match status" value="1"/>
</dbReference>
<keyword evidence="5 12" id="KW-0732">Signal</keyword>
<keyword evidence="6" id="KW-0249">Electron transport</keyword>
<dbReference type="KEGG" id="nnu:104594193"/>
<feature type="transmembrane region" description="Helical" evidence="11">
    <location>
        <begin position="464"/>
        <end position="481"/>
    </location>
</feature>
<dbReference type="STRING" id="4432.A0A1U7ZI05"/>
<organism evidence="15 16">
    <name type="scientific">Nelumbo nucifera</name>
    <name type="common">Sacred lotus</name>
    <dbReference type="NCBI Taxonomy" id="4432"/>
    <lineage>
        <taxon>Eukaryota</taxon>
        <taxon>Viridiplantae</taxon>
        <taxon>Streptophyta</taxon>
        <taxon>Embryophyta</taxon>
        <taxon>Tracheophyta</taxon>
        <taxon>Spermatophyta</taxon>
        <taxon>Magnoliopsida</taxon>
        <taxon>Proteales</taxon>
        <taxon>Nelumbonaceae</taxon>
        <taxon>Nelumbo</taxon>
    </lineage>
</organism>
<dbReference type="RefSeq" id="XP_010252681.1">
    <property type="nucleotide sequence ID" value="XM_010254379.2"/>
</dbReference>
<dbReference type="PROSITE" id="PS50836">
    <property type="entry name" value="DOMON"/>
    <property type="match status" value="2"/>
</dbReference>
<keyword evidence="8 11" id="KW-0472">Membrane</keyword>
<dbReference type="SMART" id="SM00665">
    <property type="entry name" value="B561"/>
    <property type="match status" value="1"/>
</dbReference>
<dbReference type="FunCoup" id="A0A1U7ZI05">
    <property type="interactions" value="258"/>
</dbReference>
<dbReference type="PROSITE" id="PS50939">
    <property type="entry name" value="CYTOCHROME_B561"/>
    <property type="match status" value="1"/>
</dbReference>
<dbReference type="OMA" id="WPIVIKR"/>
<name>A0A1U7ZI05_NELNU</name>
<feature type="domain" description="DOMON" evidence="13">
    <location>
        <begin position="234"/>
        <end position="348"/>
    </location>
</feature>
<dbReference type="CDD" id="cd08760">
    <property type="entry name" value="Cyt_b561_FRRS1_like"/>
    <property type="match status" value="1"/>
</dbReference>
<feature type="domain" description="DOMON" evidence="13">
    <location>
        <begin position="46"/>
        <end position="160"/>
    </location>
</feature>
<comment type="function">
    <text evidence="9">May act as a catecholamine-responsive trans-membrane electron transporter.</text>
</comment>
<dbReference type="AlphaFoldDB" id="A0A1U7ZI05"/>
<evidence type="ECO:0000256" key="11">
    <source>
        <dbReference type="SAM" id="Phobius"/>
    </source>
</evidence>
<evidence type="ECO:0000256" key="6">
    <source>
        <dbReference type="ARBA" id="ARBA00022982"/>
    </source>
</evidence>
<dbReference type="CDD" id="cd09629">
    <property type="entry name" value="DOMON_CIL1_like"/>
    <property type="match status" value="2"/>
</dbReference>
<evidence type="ECO:0000259" key="13">
    <source>
        <dbReference type="PROSITE" id="PS50836"/>
    </source>
</evidence>
<dbReference type="Gene3D" id="1.20.120.1770">
    <property type="match status" value="1"/>
</dbReference>
<evidence type="ECO:0000256" key="4">
    <source>
        <dbReference type="ARBA" id="ARBA00022723"/>
    </source>
</evidence>
<keyword evidence="7 11" id="KW-1133">Transmembrane helix</keyword>
<dbReference type="InParanoid" id="A0A1U7ZI05"/>
<evidence type="ECO:0000256" key="9">
    <source>
        <dbReference type="ARBA" id="ARBA00053871"/>
    </source>
</evidence>
<evidence type="ECO:0000256" key="10">
    <source>
        <dbReference type="SAM" id="MobiDB-lite"/>
    </source>
</evidence>
<feature type="region of interest" description="Disordered" evidence="10">
    <location>
        <begin position="561"/>
        <end position="580"/>
    </location>
</feature>
<dbReference type="Proteomes" id="UP000189703">
    <property type="component" value="Unplaced"/>
</dbReference>
<evidence type="ECO:0000256" key="8">
    <source>
        <dbReference type="ARBA" id="ARBA00023136"/>
    </source>
</evidence>
<evidence type="ECO:0000313" key="15">
    <source>
        <dbReference type="Proteomes" id="UP000189703"/>
    </source>
</evidence>
<dbReference type="PANTHER" id="PTHR23130:SF167">
    <property type="entry name" value="CYTOCHROME B561 AND DOMON DOMAIN-CONTAINING PROTEIN"/>
    <property type="match status" value="1"/>
</dbReference>
<reference evidence="16" key="1">
    <citation type="submission" date="2025-08" db="UniProtKB">
        <authorList>
            <consortium name="RefSeq"/>
        </authorList>
    </citation>
    <scope>IDENTIFICATION</scope>
</reference>
<evidence type="ECO:0000313" key="16">
    <source>
        <dbReference type="RefSeq" id="XP_010252681.1"/>
    </source>
</evidence>
<feature type="transmembrane region" description="Helical" evidence="11">
    <location>
        <begin position="529"/>
        <end position="553"/>
    </location>
</feature>
<dbReference type="InterPro" id="IPR045265">
    <property type="entry name" value="AIR12_DOMON"/>
</dbReference>
<accession>A0A1U7ZI05</accession>
<feature type="region of interest" description="Disordered" evidence="10">
    <location>
        <begin position="187"/>
        <end position="209"/>
    </location>
</feature>
<dbReference type="InterPro" id="IPR005018">
    <property type="entry name" value="DOMON_domain"/>
</dbReference>
<evidence type="ECO:0000256" key="12">
    <source>
        <dbReference type="SAM" id="SignalP"/>
    </source>
</evidence>
<dbReference type="InterPro" id="IPR006593">
    <property type="entry name" value="Cyt_b561/ferric_Rdtase_TM"/>
</dbReference>
<sequence>MARVFSPVLFLCVFISLFLSSSAQTCRSYSFSSNRQFSSCNDLPVLDSFIHWTYDESSQTLQIAYRHTKVSSSSWVAWAINPSSTGMIGSQALVAYQLSNGTAFAYTSPVTSYSTSLAPGSLSFTVSNLSATYVNEEMTIFATLQLPNNSTTLNQLWQVGPLEGDTPSTHLTSGDNVKSKGTLNLLSGGATTTENTTTTENNTTGNPSSSAQACSSYSFSSNTQFSSCTSLPVLNSFLHWTYDESSGTLRIAYRHTGVSSSNWVAWAINPSSTGMIGAQSLVAYQHSNGTVLAYTSPVTSYSTRLEQGSLSFEVSDLSATYGNEEMIIFATLQLPNNSPTVNHLWQVGPLSQNTPSIHSTSGDNVNSRATLNLLSGEATTTGSSIRRRRNVHGVLNAVSWGTLMPLGAIIARYLKVFKSADPAWFYLHVACQTSAYIVGVAGWATGIKLGSDSSGIVHRAHRNIGIVLFCLGTLQVFALLLRPKKDHKYRFYWNIYHHSIGYSVIILSVVNIFKGFDILDLDNENWKRAYIGIIAFLGFNALLLEAITWKIVLKRRSRNSEKSHHGANGVNGYGARSQQV</sequence>
<feature type="transmembrane region" description="Helical" evidence="11">
    <location>
        <begin position="393"/>
        <end position="411"/>
    </location>
</feature>
<feature type="transmembrane region" description="Helical" evidence="11">
    <location>
        <begin position="493"/>
        <end position="513"/>
    </location>
</feature>
<feature type="compositionally biased region" description="Low complexity" evidence="10">
    <location>
        <begin position="191"/>
        <end position="209"/>
    </location>
</feature>